<protein>
    <submittedName>
        <fullName evidence="3">G11565 protein</fullName>
    </submittedName>
</protein>
<evidence type="ECO:0000256" key="1">
    <source>
        <dbReference type="SAM" id="Coils"/>
    </source>
</evidence>
<organism evidence="3 4">
    <name type="scientific">Coccomyxa viridis</name>
    <dbReference type="NCBI Taxonomy" id="1274662"/>
    <lineage>
        <taxon>Eukaryota</taxon>
        <taxon>Viridiplantae</taxon>
        <taxon>Chlorophyta</taxon>
        <taxon>core chlorophytes</taxon>
        <taxon>Trebouxiophyceae</taxon>
        <taxon>Trebouxiophyceae incertae sedis</taxon>
        <taxon>Coccomyxaceae</taxon>
        <taxon>Coccomyxa</taxon>
    </lineage>
</organism>
<feature type="compositionally biased region" description="Low complexity" evidence="2">
    <location>
        <begin position="168"/>
        <end position="183"/>
    </location>
</feature>
<reference evidence="3 4" key="1">
    <citation type="submission" date="2024-06" db="EMBL/GenBank/DDBJ databases">
        <authorList>
            <person name="Kraege A."/>
            <person name="Thomma B."/>
        </authorList>
    </citation>
    <scope>NUCLEOTIDE SEQUENCE [LARGE SCALE GENOMIC DNA]</scope>
</reference>
<gene>
    <name evidence="3" type="primary">g11565</name>
    <name evidence="3" type="ORF">VP750_LOCUS10337</name>
</gene>
<feature type="compositionally biased region" description="Pro residues" evidence="2">
    <location>
        <begin position="156"/>
        <end position="167"/>
    </location>
</feature>
<feature type="region of interest" description="Disordered" evidence="2">
    <location>
        <begin position="148"/>
        <end position="183"/>
    </location>
</feature>
<proteinExistence type="predicted"/>
<dbReference type="Proteomes" id="UP001497392">
    <property type="component" value="Unassembled WGS sequence"/>
</dbReference>
<feature type="coiled-coil region" evidence="1">
    <location>
        <begin position="38"/>
        <end position="65"/>
    </location>
</feature>
<keyword evidence="4" id="KW-1185">Reference proteome</keyword>
<sequence>MVELVLGRLTPKLDAVKKEADERHSQLLAENTSFKAEHMRKDAQIEHLTNENAALNRRLEQLEIANRSNNVILFNVPEEKPVFASGDAKHVALKRGKDIRAKGFGIDVDLTPAQQQQRNLKRSRFTALKEQNMFPFWKGARLFYRQGDQVLEDLGPRPPTAPPPPSQAPSSSAGPPYALVAMP</sequence>
<name>A0ABP1GCD7_9CHLO</name>
<keyword evidence="1" id="KW-0175">Coiled coil</keyword>
<comment type="caution">
    <text evidence="3">The sequence shown here is derived from an EMBL/GenBank/DDBJ whole genome shotgun (WGS) entry which is preliminary data.</text>
</comment>
<accession>A0ABP1GCD7</accession>
<evidence type="ECO:0000313" key="4">
    <source>
        <dbReference type="Proteomes" id="UP001497392"/>
    </source>
</evidence>
<evidence type="ECO:0000313" key="3">
    <source>
        <dbReference type="EMBL" id="CAL5228431.1"/>
    </source>
</evidence>
<evidence type="ECO:0000256" key="2">
    <source>
        <dbReference type="SAM" id="MobiDB-lite"/>
    </source>
</evidence>
<dbReference type="EMBL" id="CAXHTA020000018">
    <property type="protein sequence ID" value="CAL5228431.1"/>
    <property type="molecule type" value="Genomic_DNA"/>
</dbReference>